<protein>
    <submittedName>
        <fullName evidence="2">Protein SFI1 like</fullName>
    </submittedName>
</protein>
<gene>
    <name evidence="2" type="ORF">GQ26_0370880</name>
</gene>
<dbReference type="eggNOG" id="ENOG502SJBN">
    <property type="taxonomic scope" value="Eukaryota"/>
</dbReference>
<feature type="chain" id="PRO_5001887873" evidence="1">
    <location>
        <begin position="17"/>
        <end position="273"/>
    </location>
</feature>
<feature type="signal peptide" evidence="1">
    <location>
        <begin position="1"/>
        <end position="16"/>
    </location>
</feature>
<keyword evidence="1" id="KW-0732">Signal</keyword>
<dbReference type="AlphaFoldDB" id="A0A093UTI1"/>
<dbReference type="HOGENOM" id="CLU_074152_0_0_1"/>
<proteinExistence type="predicted"/>
<evidence type="ECO:0000256" key="1">
    <source>
        <dbReference type="SAM" id="SignalP"/>
    </source>
</evidence>
<evidence type="ECO:0000313" key="2">
    <source>
        <dbReference type="EMBL" id="KFX43250.1"/>
    </source>
</evidence>
<name>A0A093UTI1_TALMA</name>
<dbReference type="EMBL" id="JPOX01000037">
    <property type="protein sequence ID" value="KFX43250.1"/>
    <property type="molecule type" value="Genomic_DNA"/>
</dbReference>
<organism evidence="2">
    <name type="scientific">Talaromyces marneffei PM1</name>
    <dbReference type="NCBI Taxonomy" id="1077442"/>
    <lineage>
        <taxon>Eukaryota</taxon>
        <taxon>Fungi</taxon>
        <taxon>Dikarya</taxon>
        <taxon>Ascomycota</taxon>
        <taxon>Pezizomycotina</taxon>
        <taxon>Eurotiomycetes</taxon>
        <taxon>Eurotiomycetidae</taxon>
        <taxon>Eurotiales</taxon>
        <taxon>Trichocomaceae</taxon>
        <taxon>Talaromyces</taxon>
        <taxon>Talaromyces sect. Talaromyces</taxon>
    </lineage>
</organism>
<accession>A0A093UTI1</accession>
<reference evidence="2" key="1">
    <citation type="journal article" date="2014" name="PLoS Genet.">
        <title>Signature Gene Expression Reveals Novel Clues to the Molecular Mechanisms of Dimorphic Transition in Penicillium marneffei.</title>
        <authorList>
            <person name="Yang E."/>
            <person name="Wang G."/>
            <person name="Cai J."/>
            <person name="Woo P.C."/>
            <person name="Lau S.K."/>
            <person name="Yuen K.-Y."/>
            <person name="Chow W.-N."/>
            <person name="Lin X."/>
        </authorList>
    </citation>
    <scope>NUCLEOTIDE SEQUENCE [LARGE SCALE GENOMIC DNA]</scope>
    <source>
        <strain evidence="2">PM1</strain>
    </source>
</reference>
<sequence>MVKYALALSLVAGAVAALPAAPGVNSQAPPSLPNANPAAIMSVPQSNVKSYQTGGLVRYNVTESSGLSKRWGCSASPTLTWGDADNGGPGITIDNDSNDWRGFYFYHNSCDSIPWKYIWIAGKTTQFVSVPTGWAGRVQRGVDASMLNGQPQLLGSWLEISWDAANGNTGWADVSLIRGNDGGILVWNANGDWKGFTQWVLDGAPEGAYDMKNDGQWVIKYTENNDGSINTIPRDWDIQKIGSQYVYVDDAHGSPVISTPNQRFSTFWPDGRA</sequence>
<comment type="caution">
    <text evidence="2">The sequence shown here is derived from an EMBL/GenBank/DDBJ whole genome shotgun (WGS) entry which is preliminary data.</text>
</comment>